<dbReference type="PROSITE" id="PS01124">
    <property type="entry name" value="HTH_ARAC_FAMILY_2"/>
    <property type="match status" value="1"/>
</dbReference>
<dbReference type="PANTHER" id="PTHR47894:SF1">
    <property type="entry name" value="HTH-TYPE TRANSCRIPTIONAL REGULATOR VQSM"/>
    <property type="match status" value="1"/>
</dbReference>
<dbReference type="InterPro" id="IPR009057">
    <property type="entry name" value="Homeodomain-like_sf"/>
</dbReference>
<dbReference type="SUPFAM" id="SSF46689">
    <property type="entry name" value="Homeodomain-like"/>
    <property type="match status" value="1"/>
</dbReference>
<dbReference type="Proteomes" id="UP000239494">
    <property type="component" value="Unassembled WGS sequence"/>
</dbReference>
<keyword evidence="7" id="KW-1185">Reference proteome</keyword>
<dbReference type="InterPro" id="IPR018060">
    <property type="entry name" value="HTH_AraC"/>
</dbReference>
<evidence type="ECO:0000256" key="1">
    <source>
        <dbReference type="ARBA" id="ARBA00023015"/>
    </source>
</evidence>
<feature type="compositionally biased region" description="Polar residues" evidence="4">
    <location>
        <begin position="335"/>
        <end position="349"/>
    </location>
</feature>
<dbReference type="RefSeq" id="WP_106189981.1">
    <property type="nucleotide sequence ID" value="NZ_PVTF01000008.1"/>
</dbReference>
<protein>
    <submittedName>
        <fullName evidence="6">AraC family transcriptional regulator</fullName>
    </submittedName>
</protein>
<dbReference type="Gene3D" id="1.10.10.60">
    <property type="entry name" value="Homeodomain-like"/>
    <property type="match status" value="1"/>
</dbReference>
<feature type="domain" description="HTH araC/xylS-type" evidence="5">
    <location>
        <begin position="222"/>
        <end position="321"/>
    </location>
</feature>
<dbReference type="GO" id="GO:0005829">
    <property type="term" value="C:cytosol"/>
    <property type="evidence" value="ECO:0007669"/>
    <property type="project" value="TreeGrafter"/>
</dbReference>
<organism evidence="6 7">
    <name type="scientific">Umezawaea tangerina</name>
    <dbReference type="NCBI Taxonomy" id="84725"/>
    <lineage>
        <taxon>Bacteria</taxon>
        <taxon>Bacillati</taxon>
        <taxon>Actinomycetota</taxon>
        <taxon>Actinomycetes</taxon>
        <taxon>Pseudonocardiales</taxon>
        <taxon>Pseudonocardiaceae</taxon>
        <taxon>Umezawaea</taxon>
    </lineage>
</organism>
<reference evidence="6 7" key="1">
    <citation type="submission" date="2018-03" db="EMBL/GenBank/DDBJ databases">
        <title>Genomic Encyclopedia of Archaeal and Bacterial Type Strains, Phase II (KMG-II): from individual species to whole genera.</title>
        <authorList>
            <person name="Goeker M."/>
        </authorList>
    </citation>
    <scope>NUCLEOTIDE SEQUENCE [LARGE SCALE GENOMIC DNA]</scope>
    <source>
        <strain evidence="6 7">DSM 44720</strain>
    </source>
</reference>
<keyword evidence="3" id="KW-0804">Transcription</keyword>
<comment type="caution">
    <text evidence="6">The sequence shown here is derived from an EMBL/GenBank/DDBJ whole genome shotgun (WGS) entry which is preliminary data.</text>
</comment>
<evidence type="ECO:0000256" key="2">
    <source>
        <dbReference type="ARBA" id="ARBA00023125"/>
    </source>
</evidence>
<dbReference type="AlphaFoldDB" id="A0A2T0SZA7"/>
<dbReference type="EMBL" id="PVTF01000008">
    <property type="protein sequence ID" value="PRY38693.1"/>
    <property type="molecule type" value="Genomic_DNA"/>
</dbReference>
<dbReference type="InterPro" id="IPR032687">
    <property type="entry name" value="AraC-type_N"/>
</dbReference>
<keyword evidence="2" id="KW-0238">DNA-binding</keyword>
<name>A0A2T0SZA7_9PSEU</name>
<keyword evidence="1" id="KW-0805">Transcription regulation</keyword>
<dbReference type="SMART" id="SM00342">
    <property type="entry name" value="HTH_ARAC"/>
    <property type="match status" value="1"/>
</dbReference>
<proteinExistence type="predicted"/>
<evidence type="ECO:0000313" key="7">
    <source>
        <dbReference type="Proteomes" id="UP000239494"/>
    </source>
</evidence>
<dbReference type="GO" id="GO:0000976">
    <property type="term" value="F:transcription cis-regulatory region binding"/>
    <property type="evidence" value="ECO:0007669"/>
    <property type="project" value="TreeGrafter"/>
</dbReference>
<gene>
    <name evidence="6" type="ORF">CLV43_10893</name>
</gene>
<evidence type="ECO:0000313" key="6">
    <source>
        <dbReference type="EMBL" id="PRY38693.1"/>
    </source>
</evidence>
<sequence>MGDIAIQFVRSALATAAPDDVRRLLDGVPPRSARVPVGKASELARSVWALTGDELFGLGPRPVPLGTFRMIAMGVVHAPDLRTALERAVAFASITTGFTRTGLVVAGGTCRVEFAADEGVVEEPFALELVLAFAHRFLAWLTGQRIVLSHLDLPFAEPGHSAEYERIFGVAASFHAPVAAFGFDARYLDAPVVRDEPALEAFLRDSPMDLIEHRDHGDTTADRVRKVLERGEPGPAARSADDVAARLAISAQHMRRLLRREGTSFHEIREDVLRAIAVAGLESGRESVDGLSRRLGFSEPSAFRRAFARWVGIPPGEYRRQALDRRRRAPVVTTAPATHSQANRSPTTR</sequence>
<dbReference type="Pfam" id="PF12625">
    <property type="entry name" value="Arabinose_bd"/>
    <property type="match status" value="1"/>
</dbReference>
<accession>A0A2T0SZA7</accession>
<dbReference type="PANTHER" id="PTHR47894">
    <property type="entry name" value="HTH-TYPE TRANSCRIPTIONAL REGULATOR GADX"/>
    <property type="match status" value="1"/>
</dbReference>
<dbReference type="OrthoDB" id="5241536at2"/>
<dbReference type="GO" id="GO:0003700">
    <property type="term" value="F:DNA-binding transcription factor activity"/>
    <property type="evidence" value="ECO:0007669"/>
    <property type="project" value="InterPro"/>
</dbReference>
<evidence type="ECO:0000259" key="5">
    <source>
        <dbReference type="PROSITE" id="PS01124"/>
    </source>
</evidence>
<evidence type="ECO:0000256" key="3">
    <source>
        <dbReference type="ARBA" id="ARBA00023163"/>
    </source>
</evidence>
<dbReference type="Pfam" id="PF12833">
    <property type="entry name" value="HTH_18"/>
    <property type="match status" value="1"/>
</dbReference>
<evidence type="ECO:0000256" key="4">
    <source>
        <dbReference type="SAM" id="MobiDB-lite"/>
    </source>
</evidence>
<feature type="region of interest" description="Disordered" evidence="4">
    <location>
        <begin position="321"/>
        <end position="349"/>
    </location>
</feature>